<evidence type="ECO:0000313" key="1">
    <source>
        <dbReference type="EMBL" id="KAA5543262.1"/>
    </source>
</evidence>
<evidence type="ECO:0000313" key="2">
    <source>
        <dbReference type="Proteomes" id="UP000324479"/>
    </source>
</evidence>
<dbReference type="EMBL" id="VWOX01000006">
    <property type="protein sequence ID" value="KAA5543262.1"/>
    <property type="molecule type" value="Genomic_DNA"/>
</dbReference>
<gene>
    <name evidence="1" type="ORF">FYK55_13380</name>
</gene>
<reference evidence="1 2" key="1">
    <citation type="submission" date="2019-08" db="EMBL/GenBank/DDBJ databases">
        <authorList>
            <person name="Dhanesh K."/>
            <person name="Kumar G."/>
            <person name="Sasikala C."/>
            <person name="Venkata Ramana C."/>
        </authorList>
    </citation>
    <scope>NUCLEOTIDE SEQUENCE [LARGE SCALE GENOMIC DNA]</scope>
    <source>
        <strain evidence="1 2">JC645</strain>
    </source>
</reference>
<proteinExistence type="predicted"/>
<organism evidence="1 2">
    <name type="scientific">Roseiconus nitratireducens</name>
    <dbReference type="NCBI Taxonomy" id="2605748"/>
    <lineage>
        <taxon>Bacteria</taxon>
        <taxon>Pseudomonadati</taxon>
        <taxon>Planctomycetota</taxon>
        <taxon>Planctomycetia</taxon>
        <taxon>Pirellulales</taxon>
        <taxon>Pirellulaceae</taxon>
        <taxon>Roseiconus</taxon>
    </lineage>
</organism>
<name>A0A5M6DAF3_9BACT</name>
<accession>A0A5M6DAF3</accession>
<sequence>MNSTTLIRFSRSCPTCGRRIQIRSSLLGRTVACRHCNAEFVAMANDESVGQVDESDRLMARVESALVRSQAALSVGRSTANLS</sequence>
<protein>
    <submittedName>
        <fullName evidence="1">Response regulator</fullName>
    </submittedName>
</protein>
<dbReference type="Proteomes" id="UP000324479">
    <property type="component" value="Unassembled WGS sequence"/>
</dbReference>
<comment type="caution">
    <text evidence="1">The sequence shown here is derived from an EMBL/GenBank/DDBJ whole genome shotgun (WGS) entry which is preliminary data.</text>
</comment>
<keyword evidence="2" id="KW-1185">Reference proteome</keyword>
<dbReference type="Gene3D" id="2.20.28.160">
    <property type="match status" value="1"/>
</dbReference>
<dbReference type="AlphaFoldDB" id="A0A5M6DAF3"/>